<feature type="domain" description="DUF6801" evidence="2">
    <location>
        <begin position="260"/>
        <end position="396"/>
    </location>
</feature>
<name>A0A1I0Z087_9PSEU</name>
<reference evidence="4" key="1">
    <citation type="submission" date="2016-10" db="EMBL/GenBank/DDBJ databases">
        <authorList>
            <person name="Varghese N."/>
            <person name="Submissions S."/>
        </authorList>
    </citation>
    <scope>NUCLEOTIDE SEQUENCE [LARGE SCALE GENOMIC DNA]</scope>
    <source>
        <strain evidence="4">CGMCC 4.3568</strain>
    </source>
</reference>
<evidence type="ECO:0000256" key="1">
    <source>
        <dbReference type="SAM" id="SignalP"/>
    </source>
</evidence>
<proteinExistence type="predicted"/>
<feature type="chain" id="PRO_5017204756" description="DUF6801 domain-containing protein" evidence="1">
    <location>
        <begin position="36"/>
        <end position="413"/>
    </location>
</feature>
<dbReference type="OrthoDB" id="3453389at2"/>
<dbReference type="InterPro" id="IPR046542">
    <property type="entry name" value="DUF6801"/>
</dbReference>
<keyword evidence="4" id="KW-1185">Reference proteome</keyword>
<evidence type="ECO:0000313" key="3">
    <source>
        <dbReference type="EMBL" id="SFB18941.1"/>
    </source>
</evidence>
<dbReference type="AlphaFoldDB" id="A0A1I0Z087"/>
<feature type="signal peptide" evidence="1">
    <location>
        <begin position="1"/>
        <end position="35"/>
    </location>
</feature>
<keyword evidence="1" id="KW-0732">Signal</keyword>
<evidence type="ECO:0000259" key="2">
    <source>
        <dbReference type="Pfam" id="PF20611"/>
    </source>
</evidence>
<gene>
    <name evidence="3" type="ORF">SAMN05216266_1064</name>
</gene>
<sequence length="413" mass="42304">MFRSQRRSRSLGRILSVAAVSAAVVSMASAPAAHALDPADVPDIGVDTGRFNLPINCAITMPDLGGIKVFDLATNVDVQGVVTTHLGPGQEFWLTQGSGAITFPTWLTTLGGLVGVNRADAVIDKLEISASDSTPEVINVAEEPQEINDIVITPGQDLTVGLPLEGTFDVGPYTAPQSGATTLRFEQAVAHITLRSTWGAQIKLDATCTPTAGNALLTLGIGGDPGQPPSRIQGAPLNFEPIEPGYLVGIINAPYRCSLGGEPLDLGIAVGGEIPLSVPRNGSVSFRNASGALTIPKATVNKLLDMGLAGSFSGTVEELNLVVAGGTPAVQNVAADLEIPPTELVRDKDVVLPLPVDGTLTAGPFHPKAGAESVAISLGSASATISANGDPTQLGISCDPPSPTVFLVDNPVI</sequence>
<dbReference type="Pfam" id="PF20611">
    <property type="entry name" value="DUF6801"/>
    <property type="match status" value="1"/>
</dbReference>
<dbReference type="EMBL" id="FOKG01000006">
    <property type="protein sequence ID" value="SFB18941.1"/>
    <property type="molecule type" value="Genomic_DNA"/>
</dbReference>
<protein>
    <recommendedName>
        <fullName evidence="2">DUF6801 domain-containing protein</fullName>
    </recommendedName>
</protein>
<organism evidence="3 4">
    <name type="scientific">Amycolatopsis marina</name>
    <dbReference type="NCBI Taxonomy" id="490629"/>
    <lineage>
        <taxon>Bacteria</taxon>
        <taxon>Bacillati</taxon>
        <taxon>Actinomycetota</taxon>
        <taxon>Actinomycetes</taxon>
        <taxon>Pseudonocardiales</taxon>
        <taxon>Pseudonocardiaceae</taxon>
        <taxon>Amycolatopsis</taxon>
    </lineage>
</organism>
<evidence type="ECO:0000313" key="4">
    <source>
        <dbReference type="Proteomes" id="UP000243799"/>
    </source>
</evidence>
<dbReference type="Proteomes" id="UP000243799">
    <property type="component" value="Unassembled WGS sequence"/>
</dbReference>
<accession>A0A1I0Z087</accession>